<proteinExistence type="predicted"/>
<dbReference type="EMBL" id="JATN01000318">
    <property type="protein sequence ID" value="EUC62034.1"/>
    <property type="molecule type" value="Genomic_DNA"/>
</dbReference>
<accession>X8JEB9</accession>
<organism evidence="1 2">
    <name type="scientific">Rhizoctonia solani AG-3 Rhs1AP</name>
    <dbReference type="NCBI Taxonomy" id="1086054"/>
    <lineage>
        <taxon>Eukaryota</taxon>
        <taxon>Fungi</taxon>
        <taxon>Dikarya</taxon>
        <taxon>Basidiomycota</taxon>
        <taxon>Agaricomycotina</taxon>
        <taxon>Agaricomycetes</taxon>
        <taxon>Cantharellales</taxon>
        <taxon>Ceratobasidiaceae</taxon>
        <taxon>Rhizoctonia</taxon>
    </lineage>
</organism>
<gene>
    <name evidence="1" type="ORF">RSOL_412250</name>
</gene>
<dbReference type="Proteomes" id="UP000030108">
    <property type="component" value="Unassembled WGS sequence"/>
</dbReference>
<sequence length="40" mass="4184">MSSSLAAHTIHITDGHRGTILRQGLVPAAGKIMTMNGLLL</sequence>
<reference evidence="2" key="1">
    <citation type="journal article" date="2014" name="Genome Announc.">
        <title>Draft genome sequence of the plant-pathogenic soil fungus Rhizoctonia solani anastomosis group 3 strain Rhs1AP.</title>
        <authorList>
            <person name="Cubeta M.A."/>
            <person name="Thomas E."/>
            <person name="Dean R.A."/>
            <person name="Jabaji S."/>
            <person name="Neate S.M."/>
            <person name="Tavantzis S."/>
            <person name="Toda T."/>
            <person name="Vilgalys R."/>
            <person name="Bharathan N."/>
            <person name="Fedorova-Abrams N."/>
            <person name="Pakala S.B."/>
            <person name="Pakala S.M."/>
            <person name="Zafar N."/>
            <person name="Joardar V."/>
            <person name="Losada L."/>
            <person name="Nierman W.C."/>
        </authorList>
    </citation>
    <scope>NUCLEOTIDE SEQUENCE [LARGE SCALE GENOMIC DNA]</scope>
    <source>
        <strain evidence="2">AG-3</strain>
    </source>
</reference>
<comment type="caution">
    <text evidence="1">The sequence shown here is derived from an EMBL/GenBank/DDBJ whole genome shotgun (WGS) entry which is preliminary data.</text>
</comment>
<dbReference type="AlphaFoldDB" id="X8JEB9"/>
<protein>
    <submittedName>
        <fullName evidence="1">Uncharacterized protein</fullName>
    </submittedName>
</protein>
<name>X8JEB9_9AGAM</name>
<evidence type="ECO:0000313" key="2">
    <source>
        <dbReference type="Proteomes" id="UP000030108"/>
    </source>
</evidence>
<evidence type="ECO:0000313" key="1">
    <source>
        <dbReference type="EMBL" id="EUC62034.1"/>
    </source>
</evidence>